<proteinExistence type="predicted"/>
<feature type="compositionally biased region" description="Polar residues" evidence="1">
    <location>
        <begin position="56"/>
        <end position="77"/>
    </location>
</feature>
<evidence type="ECO:0000313" key="2">
    <source>
        <dbReference type="EMBL" id="OHA49598.1"/>
    </source>
</evidence>
<feature type="region of interest" description="Disordered" evidence="1">
    <location>
        <begin position="56"/>
        <end position="97"/>
    </location>
</feature>
<protein>
    <submittedName>
        <fullName evidence="2">Uncharacterized protein</fullName>
    </submittedName>
</protein>
<gene>
    <name evidence="2" type="ORF">A2W59_01550</name>
</gene>
<evidence type="ECO:0000313" key="3">
    <source>
        <dbReference type="Proteomes" id="UP000178646"/>
    </source>
</evidence>
<feature type="compositionally biased region" description="Basic and acidic residues" evidence="1">
    <location>
        <begin position="81"/>
        <end position="97"/>
    </location>
</feature>
<dbReference type="EMBL" id="MHSU01000030">
    <property type="protein sequence ID" value="OHA49598.1"/>
    <property type="molecule type" value="Genomic_DNA"/>
</dbReference>
<dbReference type="AlphaFoldDB" id="A0A1G2PMN4"/>
<sequence length="381" mass="43820">MKNKTILFITFFAISLFIIPQMTFASWWKPNTWKIFNKKFEVKIEQKIIATSTPNNAISQTEKATTTPTLSRSSGQSVGAEKIDQKKEEGKKNDQSKEIEKLKKEVEALKQKQSQFKIIEKTTEKPIISEKKESSNSQTKQNENIVTLPNGSVVEMDANGNISRTIKDSSNTIIAKQSQQPRLILFQDNLGNVYTENKDFVRIASEPFNHGFSDSYTPRCLQVSDTTYDCHSEIIKWVNNHSVEIGKTLNITLDSFDANGDSVFYYVSYGSRKDWSYGTMRILQSWGTDNIFSIPITEQLYNESSFDNLGWSSIFFEPSTRKYYEKNVKLNNAGELNINICFNEKPEQMEHGEQFPYGCMLFKYFILKPEYSKMTTSMQTN</sequence>
<comment type="caution">
    <text evidence="2">The sequence shown here is derived from an EMBL/GenBank/DDBJ whole genome shotgun (WGS) entry which is preliminary data.</text>
</comment>
<dbReference type="Proteomes" id="UP000178646">
    <property type="component" value="Unassembled WGS sequence"/>
</dbReference>
<reference evidence="2 3" key="1">
    <citation type="journal article" date="2016" name="Nat. Commun.">
        <title>Thousands of microbial genomes shed light on interconnected biogeochemical processes in an aquifer system.</title>
        <authorList>
            <person name="Anantharaman K."/>
            <person name="Brown C.T."/>
            <person name="Hug L.A."/>
            <person name="Sharon I."/>
            <person name="Castelle C.J."/>
            <person name="Probst A.J."/>
            <person name="Thomas B.C."/>
            <person name="Singh A."/>
            <person name="Wilkins M.J."/>
            <person name="Karaoz U."/>
            <person name="Brodie E.L."/>
            <person name="Williams K.H."/>
            <person name="Hubbard S.S."/>
            <person name="Banfield J.F."/>
        </authorList>
    </citation>
    <scope>NUCLEOTIDE SEQUENCE [LARGE SCALE GENOMIC DNA]</scope>
</reference>
<organism evidence="2 3">
    <name type="scientific">Candidatus Terrybacteria bacterium RIFCSPHIGHO2_02_41_19</name>
    <dbReference type="NCBI Taxonomy" id="1802364"/>
    <lineage>
        <taxon>Bacteria</taxon>
        <taxon>Candidatus Terryibacteriota</taxon>
    </lineage>
</organism>
<name>A0A1G2PMN4_9BACT</name>
<accession>A0A1G2PMN4</accession>
<evidence type="ECO:0000256" key="1">
    <source>
        <dbReference type="SAM" id="MobiDB-lite"/>
    </source>
</evidence>